<evidence type="ECO:0000313" key="2">
    <source>
        <dbReference type="EMBL" id="MET6999676.1"/>
    </source>
</evidence>
<feature type="domain" description="VOC" evidence="1">
    <location>
        <begin position="4"/>
        <end position="128"/>
    </location>
</feature>
<organism evidence="2 3">
    <name type="scientific">Chitinophaga defluvii</name>
    <dbReference type="NCBI Taxonomy" id="3163343"/>
    <lineage>
        <taxon>Bacteria</taxon>
        <taxon>Pseudomonadati</taxon>
        <taxon>Bacteroidota</taxon>
        <taxon>Chitinophagia</taxon>
        <taxon>Chitinophagales</taxon>
        <taxon>Chitinophagaceae</taxon>
        <taxon>Chitinophaga</taxon>
    </lineage>
</organism>
<gene>
    <name evidence="2" type="ORF">ABR189_19965</name>
</gene>
<dbReference type="EMBL" id="JBEXAC010000002">
    <property type="protein sequence ID" value="MET6999676.1"/>
    <property type="molecule type" value="Genomic_DNA"/>
</dbReference>
<dbReference type="InterPro" id="IPR029068">
    <property type="entry name" value="Glyas_Bleomycin-R_OHBP_Dase"/>
</dbReference>
<dbReference type="PROSITE" id="PS51819">
    <property type="entry name" value="VOC"/>
    <property type="match status" value="1"/>
</dbReference>
<reference evidence="2 3" key="1">
    <citation type="submission" date="2024-06" db="EMBL/GenBank/DDBJ databases">
        <title>Chitinophaga defluvii sp. nov., isolated from municipal sewage.</title>
        <authorList>
            <person name="Zhang L."/>
        </authorList>
    </citation>
    <scope>NUCLEOTIDE SEQUENCE [LARGE SCALE GENOMIC DNA]</scope>
    <source>
        <strain evidence="2 3">H8</strain>
    </source>
</reference>
<evidence type="ECO:0000313" key="3">
    <source>
        <dbReference type="Proteomes" id="UP001549749"/>
    </source>
</evidence>
<keyword evidence="3" id="KW-1185">Reference proteome</keyword>
<dbReference type="RefSeq" id="WP_354662240.1">
    <property type="nucleotide sequence ID" value="NZ_JBEXAC010000002.1"/>
</dbReference>
<protein>
    <submittedName>
        <fullName evidence="2">VOC family protein</fullName>
    </submittedName>
</protein>
<dbReference type="PANTHER" id="PTHR36437">
    <property type="entry name" value="GLYOXALASE/BLEOMYCIN RESISTANCE PROTEIN/DIOXYGENASE"/>
    <property type="match status" value="1"/>
</dbReference>
<sequence>MQNTLGRMVLLVKDYDEAFSFYETALGFKKIFETTTPNGQRFLHIAPQTGDATGIWFLQAQTPADLQLVGKQTGGHPTFVLYTDSFEELHQQLISHQVRITKAPQTTPEYQFLHFLDLYGNEIILVQLNQS</sequence>
<dbReference type="Pfam" id="PF00903">
    <property type="entry name" value="Glyoxalase"/>
    <property type="match status" value="1"/>
</dbReference>
<dbReference type="Gene3D" id="3.10.180.10">
    <property type="entry name" value="2,3-Dihydroxybiphenyl 1,2-Dioxygenase, domain 1"/>
    <property type="match status" value="1"/>
</dbReference>
<dbReference type="InterPro" id="IPR004360">
    <property type="entry name" value="Glyas_Fos-R_dOase_dom"/>
</dbReference>
<proteinExistence type="predicted"/>
<dbReference type="Proteomes" id="UP001549749">
    <property type="component" value="Unassembled WGS sequence"/>
</dbReference>
<dbReference type="PANTHER" id="PTHR36437:SF2">
    <property type="entry name" value="GLYOXALASE_BLEOMYCIN RESISTANCE PROTEIN_DIOXYGENASE"/>
    <property type="match status" value="1"/>
</dbReference>
<dbReference type="InterPro" id="IPR037523">
    <property type="entry name" value="VOC_core"/>
</dbReference>
<evidence type="ECO:0000259" key="1">
    <source>
        <dbReference type="PROSITE" id="PS51819"/>
    </source>
</evidence>
<accession>A0ABV2T9H8</accession>
<name>A0ABV2T9H8_9BACT</name>
<dbReference type="SUPFAM" id="SSF54593">
    <property type="entry name" value="Glyoxalase/Bleomycin resistance protein/Dihydroxybiphenyl dioxygenase"/>
    <property type="match status" value="1"/>
</dbReference>
<comment type="caution">
    <text evidence="2">The sequence shown here is derived from an EMBL/GenBank/DDBJ whole genome shotgun (WGS) entry which is preliminary data.</text>
</comment>